<dbReference type="PROSITE" id="PS50045">
    <property type="entry name" value="SIGMA54_INTERACT_4"/>
    <property type="match status" value="1"/>
</dbReference>
<comment type="subunit">
    <text evidence="2 12">Interacts with sigma-54.</text>
</comment>
<evidence type="ECO:0000313" key="15">
    <source>
        <dbReference type="Proteomes" id="UP000093080"/>
    </source>
</evidence>
<dbReference type="InterPro" id="IPR003593">
    <property type="entry name" value="AAA+_ATPase"/>
</dbReference>
<evidence type="ECO:0000256" key="1">
    <source>
        <dbReference type="ARBA" id="ARBA00002167"/>
    </source>
</evidence>
<comment type="caution">
    <text evidence="14">The sequence shown here is derived from an EMBL/GenBank/DDBJ whole genome shotgun (WGS) entry which is preliminary data.</text>
</comment>
<keyword evidence="5" id="KW-0067">ATP-binding</keyword>
<dbReference type="FunFam" id="3.40.50.300:FF:000006">
    <property type="entry name" value="DNA-binding transcriptional regulator NtrC"/>
    <property type="match status" value="1"/>
</dbReference>
<dbReference type="SMART" id="SM00382">
    <property type="entry name" value="AAA"/>
    <property type="match status" value="1"/>
</dbReference>
<evidence type="ECO:0000259" key="13">
    <source>
        <dbReference type="PROSITE" id="PS50045"/>
    </source>
</evidence>
<evidence type="ECO:0000256" key="8">
    <source>
        <dbReference type="ARBA" id="ARBA00023125"/>
    </source>
</evidence>
<dbReference type="Pfam" id="PF25601">
    <property type="entry name" value="AAA_lid_14"/>
    <property type="match status" value="1"/>
</dbReference>
<keyword evidence="6 12" id="KW-0902">Two-component regulatory system</keyword>
<keyword evidence="8 12" id="KW-0238">DNA-binding</keyword>
<dbReference type="Gene3D" id="1.10.10.60">
    <property type="entry name" value="Homeodomain-like"/>
    <property type="match status" value="1"/>
</dbReference>
<dbReference type="GO" id="GO:0043565">
    <property type="term" value="F:sequence-specific DNA binding"/>
    <property type="evidence" value="ECO:0007669"/>
    <property type="project" value="InterPro"/>
</dbReference>
<dbReference type="CDD" id="cd00009">
    <property type="entry name" value="AAA"/>
    <property type="match status" value="1"/>
</dbReference>
<comment type="function">
    <text evidence="1 12">Required for activation of most nif operons, which are directly involved in nitrogen fixation.</text>
</comment>
<reference evidence="14 15" key="1">
    <citation type="submission" date="2016-06" db="EMBL/GenBank/DDBJ databases">
        <title>Respiratory ammonification of nitrate coupled to the oxidation of elemental sulfur in deep-sea autotrophic thermophilic bacteria.</title>
        <authorList>
            <person name="Slobodkina G.B."/>
            <person name="Mardanov A.V."/>
            <person name="Ravin N.V."/>
            <person name="Frolova A.A."/>
            <person name="Viryasiv M.B."/>
            <person name="Chernyh N.A."/>
            <person name="Bonch-Osmolovskaya E.A."/>
            <person name="Slobodkin A.I."/>
        </authorList>
    </citation>
    <scope>NUCLEOTIDE SEQUENCE [LARGE SCALE GENOMIC DNA]</scope>
    <source>
        <strain evidence="14 15">S69</strain>
    </source>
</reference>
<dbReference type="InterPro" id="IPR002197">
    <property type="entry name" value="HTH_Fis"/>
</dbReference>
<keyword evidence="4" id="KW-0547">Nucleotide-binding</keyword>
<evidence type="ECO:0000256" key="2">
    <source>
        <dbReference type="ARBA" id="ARBA00011135"/>
    </source>
</evidence>
<evidence type="ECO:0000256" key="4">
    <source>
        <dbReference type="ARBA" id="ARBA00022741"/>
    </source>
</evidence>
<evidence type="ECO:0000256" key="12">
    <source>
        <dbReference type="RuleBase" id="RU368029"/>
    </source>
</evidence>
<dbReference type="GO" id="GO:0003700">
    <property type="term" value="F:DNA-binding transcription factor activity"/>
    <property type="evidence" value="ECO:0007669"/>
    <property type="project" value="UniProtKB-UniRule"/>
</dbReference>
<dbReference type="PANTHER" id="PTHR32071">
    <property type="entry name" value="TRANSCRIPTIONAL REGULATORY PROTEIN"/>
    <property type="match status" value="1"/>
</dbReference>
<keyword evidence="7 12" id="KW-0805">Transcription regulation</keyword>
<dbReference type="InterPro" id="IPR058031">
    <property type="entry name" value="AAA_lid_NorR"/>
</dbReference>
<keyword evidence="9 12" id="KW-0010">Activator</keyword>
<evidence type="ECO:0000313" key="14">
    <source>
        <dbReference type="EMBL" id="OCC14791.1"/>
    </source>
</evidence>
<dbReference type="PANTHER" id="PTHR32071:SF57">
    <property type="entry name" value="C4-DICARBOXYLATE TRANSPORT TRANSCRIPTIONAL REGULATORY PROTEIN DCTD"/>
    <property type="match status" value="1"/>
</dbReference>
<dbReference type="InterPro" id="IPR010113">
    <property type="entry name" value="Nif-specific_regulatory_prot"/>
</dbReference>
<dbReference type="PROSITE" id="PS00675">
    <property type="entry name" value="SIGMA54_INTERACT_1"/>
    <property type="match status" value="1"/>
</dbReference>
<dbReference type="PROSITE" id="PS00676">
    <property type="entry name" value="SIGMA54_INTERACT_2"/>
    <property type="match status" value="1"/>
</dbReference>
<dbReference type="Pfam" id="PF00158">
    <property type="entry name" value="Sigma54_activat"/>
    <property type="match status" value="1"/>
</dbReference>
<evidence type="ECO:0000256" key="10">
    <source>
        <dbReference type="ARBA" id="ARBA00023163"/>
    </source>
</evidence>
<evidence type="ECO:0000256" key="9">
    <source>
        <dbReference type="ARBA" id="ARBA00023159"/>
    </source>
</evidence>
<dbReference type="SMART" id="SM00065">
    <property type="entry name" value="GAF"/>
    <property type="match status" value="1"/>
</dbReference>
<dbReference type="Gene3D" id="3.40.50.300">
    <property type="entry name" value="P-loop containing nucleotide triphosphate hydrolases"/>
    <property type="match status" value="1"/>
</dbReference>
<name>A0A1B9F4W8_9BACT</name>
<proteinExistence type="predicted"/>
<dbReference type="Proteomes" id="UP000093080">
    <property type="component" value="Unassembled WGS sequence"/>
</dbReference>
<dbReference type="InterPro" id="IPR027417">
    <property type="entry name" value="P-loop_NTPase"/>
</dbReference>
<keyword evidence="15" id="KW-1185">Reference proteome</keyword>
<evidence type="ECO:0000256" key="6">
    <source>
        <dbReference type="ARBA" id="ARBA00023012"/>
    </source>
</evidence>
<evidence type="ECO:0000256" key="3">
    <source>
        <dbReference type="ARBA" id="ARBA00015308"/>
    </source>
</evidence>
<dbReference type="RefSeq" id="WP_279614877.1">
    <property type="nucleotide sequence ID" value="NZ_MAGO01000009.1"/>
</dbReference>
<keyword evidence="10 12" id="KW-0804">Transcription</keyword>
<dbReference type="Pfam" id="PF02954">
    <property type="entry name" value="HTH_8"/>
    <property type="match status" value="1"/>
</dbReference>
<evidence type="ECO:0000256" key="5">
    <source>
        <dbReference type="ARBA" id="ARBA00022840"/>
    </source>
</evidence>
<accession>A0A1B9F4W8</accession>
<dbReference type="EMBL" id="MAGO01000009">
    <property type="protein sequence ID" value="OCC14791.1"/>
    <property type="molecule type" value="Genomic_DNA"/>
</dbReference>
<dbReference type="SUPFAM" id="SSF46689">
    <property type="entry name" value="Homeodomain-like"/>
    <property type="match status" value="1"/>
</dbReference>
<dbReference type="STRING" id="1156395.DBT_1851"/>
<dbReference type="InterPro" id="IPR025662">
    <property type="entry name" value="Sigma_54_int_dom_ATP-bd_1"/>
</dbReference>
<gene>
    <name evidence="14" type="ORF">DBT_1851</name>
</gene>
<dbReference type="GO" id="GO:0005524">
    <property type="term" value="F:ATP binding"/>
    <property type="evidence" value="ECO:0007669"/>
    <property type="project" value="UniProtKB-KW"/>
</dbReference>
<dbReference type="PROSITE" id="PS00688">
    <property type="entry name" value="SIGMA54_INTERACT_3"/>
    <property type="match status" value="1"/>
</dbReference>
<dbReference type="SUPFAM" id="SSF52540">
    <property type="entry name" value="P-loop containing nucleoside triphosphate hydrolases"/>
    <property type="match status" value="1"/>
</dbReference>
<dbReference type="NCBIfam" id="TIGR01817">
    <property type="entry name" value="nifA"/>
    <property type="match status" value="1"/>
</dbReference>
<dbReference type="Gene3D" id="1.10.8.60">
    <property type="match status" value="1"/>
</dbReference>
<dbReference type="InterPro" id="IPR029016">
    <property type="entry name" value="GAF-like_dom_sf"/>
</dbReference>
<organism evidence="14 15">
    <name type="scientific">Dissulfuribacter thermophilus</name>
    <dbReference type="NCBI Taxonomy" id="1156395"/>
    <lineage>
        <taxon>Bacteria</taxon>
        <taxon>Pseudomonadati</taxon>
        <taxon>Thermodesulfobacteriota</taxon>
        <taxon>Dissulfuribacteria</taxon>
        <taxon>Dissulfuribacterales</taxon>
        <taxon>Dissulfuribacteraceae</taxon>
        <taxon>Dissulfuribacter</taxon>
    </lineage>
</organism>
<sequence length="543" mass="61293">MRTNIIQKGTRSRMTFIKTNDLNIKGLELETLYEIAKLIGSALDLDKALNKVLYILNKRLKMERATLLLLDESGTTLKIRASYGLTPEQEKRGIYKISEGVCGKVFRTATPFVVKDVNSEPLFLNKTGARKNLKKGTISFIGVPIVLNNEAVGVLTVDRLFGPNISFEEDISFLSVVATLIGQFLLLNNAIKLKHAKLVEENLDLKAELQSKYSFPNIVGNSKALRDIFKIIKRVAPSTATVLILGESGTGKELIARAIHQASDRANGPFIKVNCAALPENLLESELFGHEKGAFTGASSKRMGRFELAHGGTLFLDEIGEMPISIQAKLLRVIQEREFERLGGTKTISVDVRLIAATNRDLHDEVSKGRFREDLYYRLNVVPIPIPPLRSRKSDIPPLIDHFLRESNKRHKRHVTISKEALDILLKYNWPGNVRELENLIEQLVIMSETSRILPQNLPMYINVDEKVACSNHRPPTRNEGHNEETVTQATTLKELERREIISALARNGWIQARAARELGLTQRQIGYKIKKYNIKFPWEYEN</sequence>
<dbReference type="InterPro" id="IPR002078">
    <property type="entry name" value="Sigma_54_int"/>
</dbReference>
<dbReference type="PATRIC" id="fig|1156395.6.peg.1866"/>
<dbReference type="Gene3D" id="3.30.450.40">
    <property type="match status" value="1"/>
</dbReference>
<dbReference type="GO" id="GO:0000160">
    <property type="term" value="P:phosphorelay signal transduction system"/>
    <property type="evidence" value="ECO:0007669"/>
    <property type="project" value="UniProtKB-UniRule"/>
</dbReference>
<dbReference type="SUPFAM" id="SSF55781">
    <property type="entry name" value="GAF domain-like"/>
    <property type="match status" value="1"/>
</dbReference>
<dbReference type="InterPro" id="IPR003018">
    <property type="entry name" value="GAF"/>
</dbReference>
<keyword evidence="11 12" id="KW-0535">Nitrogen fixation</keyword>
<dbReference type="PRINTS" id="PR01590">
    <property type="entry name" value="HTHFIS"/>
</dbReference>
<dbReference type="GO" id="GO:0009399">
    <property type="term" value="P:nitrogen fixation"/>
    <property type="evidence" value="ECO:0007669"/>
    <property type="project" value="UniProtKB-UniRule"/>
</dbReference>
<dbReference type="InterPro" id="IPR009057">
    <property type="entry name" value="Homeodomain-like_sf"/>
</dbReference>
<dbReference type="Pfam" id="PF01590">
    <property type="entry name" value="GAF"/>
    <property type="match status" value="1"/>
</dbReference>
<dbReference type="InterPro" id="IPR025944">
    <property type="entry name" value="Sigma_54_int_dom_CS"/>
</dbReference>
<dbReference type="InterPro" id="IPR025943">
    <property type="entry name" value="Sigma_54_int_dom_ATP-bd_2"/>
</dbReference>
<evidence type="ECO:0000256" key="11">
    <source>
        <dbReference type="ARBA" id="ARBA00023231"/>
    </source>
</evidence>
<feature type="domain" description="Sigma-54 factor interaction" evidence="13">
    <location>
        <begin position="218"/>
        <end position="446"/>
    </location>
</feature>
<evidence type="ECO:0000256" key="7">
    <source>
        <dbReference type="ARBA" id="ARBA00023015"/>
    </source>
</evidence>
<protein>
    <recommendedName>
        <fullName evidence="3 12">Nif-specific regulatory protein</fullName>
    </recommendedName>
</protein>
<dbReference type="AlphaFoldDB" id="A0A1B9F4W8"/>